<dbReference type="GO" id="GO:0016020">
    <property type="term" value="C:membrane"/>
    <property type="evidence" value="ECO:0007669"/>
    <property type="project" value="TreeGrafter"/>
</dbReference>
<dbReference type="PANTHER" id="PTHR41807">
    <property type="entry name" value="GLUTATHIONE TRANSFERASE 3"/>
    <property type="match status" value="1"/>
</dbReference>
<protein>
    <recommendedName>
        <fullName evidence="5">SAP domain-containing protein</fullName>
    </recommendedName>
</protein>
<dbReference type="OrthoDB" id="4034134at2759"/>
<dbReference type="AlphaFoldDB" id="A0A8J5QSF5"/>
<name>A0A8J5QSF5_9ASCO</name>
<evidence type="ECO:0000313" key="3">
    <source>
        <dbReference type="EMBL" id="KAG7665588.1"/>
    </source>
</evidence>
<evidence type="ECO:0000256" key="1">
    <source>
        <dbReference type="SAM" id="MobiDB-lite"/>
    </source>
</evidence>
<dbReference type="GeneID" id="73467595"/>
<reference evidence="3 4" key="1">
    <citation type="journal article" date="2021" name="DNA Res.">
        <title>Genome analysis of Candida subhashii reveals its hybrid nature and dual mitochondrial genome conformations.</title>
        <authorList>
            <person name="Mixao V."/>
            <person name="Hegedusova E."/>
            <person name="Saus E."/>
            <person name="Pryszcz L.P."/>
            <person name="Cillingova A."/>
            <person name="Nosek J."/>
            <person name="Gabaldon T."/>
        </authorList>
    </citation>
    <scope>NUCLEOTIDE SEQUENCE [LARGE SCALE GENOMIC DNA]</scope>
    <source>
        <strain evidence="3 4">CBS 10753</strain>
    </source>
</reference>
<comment type="caution">
    <text evidence="3">The sequence shown here is derived from an EMBL/GenBank/DDBJ whole genome shotgun (WGS) entry which is preliminary data.</text>
</comment>
<dbReference type="Proteomes" id="UP000694255">
    <property type="component" value="Unassembled WGS sequence"/>
</dbReference>
<feature type="transmembrane region" description="Helical" evidence="2">
    <location>
        <begin position="215"/>
        <end position="237"/>
    </location>
</feature>
<keyword evidence="4" id="KW-1185">Reference proteome</keyword>
<evidence type="ECO:0000313" key="4">
    <source>
        <dbReference type="Proteomes" id="UP000694255"/>
    </source>
</evidence>
<accession>A0A8J5QSF5</accession>
<feature type="region of interest" description="Disordered" evidence="1">
    <location>
        <begin position="44"/>
        <end position="75"/>
    </location>
</feature>
<sequence length="334" mass="38187">MSDLSKHNKTELIAALSKLEIKFTRKDTKKVLLSKLQEYIEENENGLETVKQTLEESSGASGEGDEEEITIVDSEDEDDITDAKIAAEDLGEEEDEDEDDKDYQAPPPFNVKDWVVDPLISIYEQGVDKFYEIGDCVGLTFTNYSSKLRQQLSSTVTLNYLELVIELAVFLYQFVSIVPLNENKLIPQSIIPNLPFLGTSTVSTFEITELFTSKAISIFFFWVVTSILGPLVISYYLNFTRRIVEFEEETLLFRVYDFDPFIFAISKVFLFYLVGHEYNLLQLVEGGNILCAIKNQFLIYSQLYAKFTLSFGNWPYVIGGVNVLIALYSQFEEY</sequence>
<dbReference type="InterPro" id="IPR038872">
    <property type="entry name" value="Put_GTT3"/>
</dbReference>
<gene>
    <name evidence="3" type="ORF">J8A68_000794</name>
</gene>
<dbReference type="EMBL" id="JAGSYN010000048">
    <property type="protein sequence ID" value="KAG7665588.1"/>
    <property type="molecule type" value="Genomic_DNA"/>
</dbReference>
<organism evidence="3 4">
    <name type="scientific">[Candida] subhashii</name>
    <dbReference type="NCBI Taxonomy" id="561895"/>
    <lineage>
        <taxon>Eukaryota</taxon>
        <taxon>Fungi</taxon>
        <taxon>Dikarya</taxon>
        <taxon>Ascomycota</taxon>
        <taxon>Saccharomycotina</taxon>
        <taxon>Pichiomycetes</taxon>
        <taxon>Debaryomycetaceae</taxon>
        <taxon>Spathaspora</taxon>
    </lineage>
</organism>
<feature type="transmembrane region" description="Helical" evidence="2">
    <location>
        <begin position="314"/>
        <end position="331"/>
    </location>
</feature>
<evidence type="ECO:0000256" key="2">
    <source>
        <dbReference type="SAM" id="Phobius"/>
    </source>
</evidence>
<dbReference type="RefSeq" id="XP_049265820.1">
    <property type="nucleotide sequence ID" value="XM_049410506.1"/>
</dbReference>
<feature type="transmembrane region" description="Helical" evidence="2">
    <location>
        <begin position="258"/>
        <end position="275"/>
    </location>
</feature>
<proteinExistence type="predicted"/>
<feature type="transmembrane region" description="Helical" evidence="2">
    <location>
        <begin position="156"/>
        <end position="175"/>
    </location>
</feature>
<keyword evidence="2" id="KW-0472">Membrane</keyword>
<dbReference type="PANTHER" id="PTHR41807:SF1">
    <property type="entry name" value="GLUTATHIONE TRANSFERASE 3"/>
    <property type="match status" value="1"/>
</dbReference>
<feature type="compositionally biased region" description="Acidic residues" evidence="1">
    <location>
        <begin position="63"/>
        <end position="75"/>
    </location>
</feature>
<keyword evidence="2" id="KW-0812">Transmembrane</keyword>
<evidence type="ECO:0008006" key="5">
    <source>
        <dbReference type="Google" id="ProtNLM"/>
    </source>
</evidence>
<keyword evidence="2" id="KW-1133">Transmembrane helix</keyword>